<dbReference type="EMBL" id="BAABAL010000016">
    <property type="protein sequence ID" value="GAA4013059.1"/>
    <property type="molecule type" value="Genomic_DNA"/>
</dbReference>
<evidence type="ECO:0000313" key="1">
    <source>
        <dbReference type="EMBL" id="GAA4013059.1"/>
    </source>
</evidence>
<name>A0ABP7SKX6_9PSEU</name>
<gene>
    <name evidence="1" type="ORF">GCM10022247_39600</name>
</gene>
<organism evidence="1 2">
    <name type="scientific">Allokutzneria multivorans</name>
    <dbReference type="NCBI Taxonomy" id="1142134"/>
    <lineage>
        <taxon>Bacteria</taxon>
        <taxon>Bacillati</taxon>
        <taxon>Actinomycetota</taxon>
        <taxon>Actinomycetes</taxon>
        <taxon>Pseudonocardiales</taxon>
        <taxon>Pseudonocardiaceae</taxon>
        <taxon>Allokutzneria</taxon>
    </lineage>
</organism>
<dbReference type="RefSeq" id="WP_344876879.1">
    <property type="nucleotide sequence ID" value="NZ_BAABAL010000016.1"/>
</dbReference>
<keyword evidence="2" id="KW-1185">Reference proteome</keyword>
<evidence type="ECO:0000313" key="2">
    <source>
        <dbReference type="Proteomes" id="UP001501747"/>
    </source>
</evidence>
<dbReference type="Proteomes" id="UP001501747">
    <property type="component" value="Unassembled WGS sequence"/>
</dbReference>
<proteinExistence type="predicted"/>
<sequence length="69" mass="7440">MKLTHLGTESGSSGCPAAFATDRGTFVIQGWRVTDEDALAELHRRGFPDHETAVEIPAALLKHLPLDNA</sequence>
<accession>A0ABP7SKX6</accession>
<reference evidence="2" key="1">
    <citation type="journal article" date="2019" name="Int. J. Syst. Evol. Microbiol.">
        <title>The Global Catalogue of Microorganisms (GCM) 10K type strain sequencing project: providing services to taxonomists for standard genome sequencing and annotation.</title>
        <authorList>
            <consortium name="The Broad Institute Genomics Platform"/>
            <consortium name="The Broad Institute Genome Sequencing Center for Infectious Disease"/>
            <person name="Wu L."/>
            <person name="Ma J."/>
        </authorList>
    </citation>
    <scope>NUCLEOTIDE SEQUENCE [LARGE SCALE GENOMIC DNA]</scope>
    <source>
        <strain evidence="2">JCM 17342</strain>
    </source>
</reference>
<comment type="caution">
    <text evidence="1">The sequence shown here is derived from an EMBL/GenBank/DDBJ whole genome shotgun (WGS) entry which is preliminary data.</text>
</comment>
<protein>
    <submittedName>
        <fullName evidence="1">Uncharacterized protein</fullName>
    </submittedName>
</protein>